<organism evidence="2">
    <name type="scientific">Siphoviridae sp. ctc6d98</name>
    <dbReference type="NCBI Taxonomy" id="2825569"/>
    <lineage>
        <taxon>Viruses</taxon>
        <taxon>Duplodnaviria</taxon>
        <taxon>Heunggongvirae</taxon>
        <taxon>Uroviricota</taxon>
        <taxon>Caudoviricetes</taxon>
    </lineage>
</organism>
<proteinExistence type="predicted"/>
<sequence length="59" mass="7065">MTFTKTLHQQGKLTRIHPERKIKHNPDPLHPDEIEMCLTCKKKTCRGCENKFREMRKTT</sequence>
<feature type="compositionally biased region" description="Basic and acidic residues" evidence="1">
    <location>
        <begin position="16"/>
        <end position="28"/>
    </location>
</feature>
<feature type="compositionally biased region" description="Polar residues" evidence="1">
    <location>
        <begin position="1"/>
        <end position="12"/>
    </location>
</feature>
<name>A0A8S5PDQ4_9CAUD</name>
<reference evidence="2" key="1">
    <citation type="journal article" date="2021" name="Proc. Natl. Acad. Sci. U.S.A.">
        <title>A Catalog of Tens of Thousands of Viruses from Human Metagenomes Reveals Hidden Associations with Chronic Diseases.</title>
        <authorList>
            <person name="Tisza M.J."/>
            <person name="Buck C.B."/>
        </authorList>
    </citation>
    <scope>NUCLEOTIDE SEQUENCE</scope>
    <source>
        <strain evidence="2">Ctc6d98</strain>
    </source>
</reference>
<evidence type="ECO:0000313" key="2">
    <source>
        <dbReference type="EMBL" id="DAE04348.1"/>
    </source>
</evidence>
<evidence type="ECO:0000256" key="1">
    <source>
        <dbReference type="SAM" id="MobiDB-lite"/>
    </source>
</evidence>
<protein>
    <submittedName>
        <fullName evidence="2">Uncharacterized protein</fullName>
    </submittedName>
</protein>
<dbReference type="EMBL" id="BK015386">
    <property type="protein sequence ID" value="DAE04348.1"/>
    <property type="molecule type" value="Genomic_DNA"/>
</dbReference>
<feature type="region of interest" description="Disordered" evidence="1">
    <location>
        <begin position="1"/>
        <end position="28"/>
    </location>
</feature>
<accession>A0A8S5PDQ4</accession>